<accession>S9P909</accession>
<feature type="region of interest" description="Disordered" evidence="1">
    <location>
        <begin position="163"/>
        <end position="191"/>
    </location>
</feature>
<dbReference type="OrthoDB" id="5504993at2"/>
<keyword evidence="4" id="KW-1185">Reference proteome</keyword>
<keyword evidence="2" id="KW-0812">Transmembrane</keyword>
<name>S9P909_CYSF2</name>
<evidence type="ECO:0000256" key="2">
    <source>
        <dbReference type="SAM" id="Phobius"/>
    </source>
</evidence>
<proteinExistence type="predicted"/>
<feature type="transmembrane region" description="Helical" evidence="2">
    <location>
        <begin position="129"/>
        <end position="150"/>
    </location>
</feature>
<dbReference type="Proteomes" id="UP000011682">
    <property type="component" value="Unassembled WGS sequence"/>
</dbReference>
<evidence type="ECO:0000313" key="3">
    <source>
        <dbReference type="EMBL" id="EPX58752.1"/>
    </source>
</evidence>
<dbReference type="EMBL" id="ANAH02000022">
    <property type="protein sequence ID" value="EPX58752.1"/>
    <property type="molecule type" value="Genomic_DNA"/>
</dbReference>
<dbReference type="RefSeq" id="WP_002632419.1">
    <property type="nucleotide sequence ID" value="NZ_ANAH02000022.1"/>
</dbReference>
<evidence type="ECO:0000313" key="4">
    <source>
        <dbReference type="Proteomes" id="UP000011682"/>
    </source>
</evidence>
<organism evidence="3 4">
    <name type="scientific">Cystobacter fuscus (strain ATCC 25194 / DSM 2262 / NBRC 100088 / M29)</name>
    <dbReference type="NCBI Taxonomy" id="1242864"/>
    <lineage>
        <taxon>Bacteria</taxon>
        <taxon>Pseudomonadati</taxon>
        <taxon>Myxococcota</taxon>
        <taxon>Myxococcia</taxon>
        <taxon>Myxococcales</taxon>
        <taxon>Cystobacterineae</taxon>
        <taxon>Archangiaceae</taxon>
        <taxon>Cystobacter</taxon>
    </lineage>
</organism>
<comment type="caution">
    <text evidence="3">The sequence shown here is derived from an EMBL/GenBank/DDBJ whole genome shotgun (WGS) entry which is preliminary data.</text>
</comment>
<keyword evidence="2" id="KW-1133">Transmembrane helix</keyword>
<reference evidence="3" key="1">
    <citation type="submission" date="2013-05" db="EMBL/GenBank/DDBJ databases">
        <title>Genome assembly of Cystobacter fuscus DSM 2262.</title>
        <authorList>
            <person name="Sharma G."/>
            <person name="Khatri I."/>
            <person name="Kaur C."/>
            <person name="Mayilraj S."/>
            <person name="Subramanian S."/>
        </authorList>
    </citation>
    <scope>NUCLEOTIDE SEQUENCE [LARGE SCALE GENOMIC DNA]</scope>
    <source>
        <strain evidence="3">DSM 2262</strain>
    </source>
</reference>
<dbReference type="eggNOG" id="COG0515">
    <property type="taxonomic scope" value="Bacteria"/>
</dbReference>
<protein>
    <submittedName>
        <fullName evidence="3">Uncharacterized protein</fullName>
    </submittedName>
</protein>
<sequence length="266" mass="29115">MDEEKKSEASGDEPERLGPYVIQEQVQQSHDSQEELYLATHETSGATALVRKHAAKEDAAARKDWRVIFGSWASRGYSAMEVEHTDWARALDRQSAESLLLTLESVLEEVRRMARAVSDTHEPRLRWSLGWGMASAAMVCALLFALVRLASVCPTPNTPEPLASAPPAYGSHEEPAAGDNPDMPTHGGLVDTADAGQSVLARPLPREPFKGQKRPPCHRYAEVELVGACWLPHKLKAPCPDVLYEHEGECYSPAFSAKPPPSSLGQ</sequence>
<keyword evidence="2" id="KW-0472">Membrane</keyword>
<dbReference type="AlphaFoldDB" id="S9P909"/>
<evidence type="ECO:0000256" key="1">
    <source>
        <dbReference type="SAM" id="MobiDB-lite"/>
    </source>
</evidence>
<gene>
    <name evidence="3" type="ORF">D187_003713</name>
</gene>